<proteinExistence type="inferred from homology"/>
<evidence type="ECO:0000313" key="11">
    <source>
        <dbReference type="EMBL" id="PJZ73568.1"/>
    </source>
</evidence>
<evidence type="ECO:0000313" key="12">
    <source>
        <dbReference type="Proteomes" id="UP000231962"/>
    </source>
</evidence>
<keyword evidence="4 8" id="KW-0547">Nucleotide-binding</keyword>
<evidence type="ECO:0000313" key="13">
    <source>
        <dbReference type="Proteomes" id="UP000231990"/>
    </source>
</evidence>
<dbReference type="InterPro" id="IPR018095">
    <property type="entry name" value="Thymidylate_kin_CS"/>
</dbReference>
<dbReference type="Gene3D" id="3.40.50.300">
    <property type="entry name" value="P-loop containing nucleotide triphosphate hydrolases"/>
    <property type="match status" value="1"/>
</dbReference>
<dbReference type="RefSeq" id="WP_100713864.1">
    <property type="nucleotide sequence ID" value="NZ_NPDY01000008.1"/>
</dbReference>
<dbReference type="NCBIfam" id="TIGR00041">
    <property type="entry name" value="DTMP_kinase"/>
    <property type="match status" value="1"/>
</dbReference>
<dbReference type="EC" id="2.7.4.9" evidence="8"/>
<comment type="function">
    <text evidence="8">Phosphorylation of dTMP to form dTDP in both de novo and salvage pathways of dTTP synthesis.</text>
</comment>
<dbReference type="PANTHER" id="PTHR10344:SF4">
    <property type="entry name" value="UMP-CMP KINASE 2, MITOCHONDRIAL"/>
    <property type="match status" value="1"/>
</dbReference>
<evidence type="ECO:0000256" key="6">
    <source>
        <dbReference type="ARBA" id="ARBA00022840"/>
    </source>
</evidence>
<dbReference type="Pfam" id="PF02223">
    <property type="entry name" value="Thymidylate_kin"/>
    <property type="match status" value="1"/>
</dbReference>
<dbReference type="GO" id="GO:0006233">
    <property type="term" value="P:dTDP biosynthetic process"/>
    <property type="evidence" value="ECO:0007669"/>
    <property type="project" value="InterPro"/>
</dbReference>
<evidence type="ECO:0000256" key="8">
    <source>
        <dbReference type="HAMAP-Rule" id="MF_00165"/>
    </source>
</evidence>
<name>A0A2M9ZNA4_9LEPT</name>
<dbReference type="GO" id="GO:0004798">
    <property type="term" value="F:dTMP kinase activity"/>
    <property type="evidence" value="ECO:0007669"/>
    <property type="project" value="UniProtKB-UniRule"/>
</dbReference>
<dbReference type="GO" id="GO:0006227">
    <property type="term" value="P:dUDP biosynthetic process"/>
    <property type="evidence" value="ECO:0007669"/>
    <property type="project" value="TreeGrafter"/>
</dbReference>
<evidence type="ECO:0000313" key="10">
    <source>
        <dbReference type="EMBL" id="PJZ69581.1"/>
    </source>
</evidence>
<accession>A0A2M9ZNA4</accession>
<dbReference type="EMBL" id="NPDY01000008">
    <property type="protein sequence ID" value="PJZ69581.1"/>
    <property type="molecule type" value="Genomic_DNA"/>
</dbReference>
<dbReference type="PROSITE" id="PS01331">
    <property type="entry name" value="THYMIDYLATE_KINASE"/>
    <property type="match status" value="1"/>
</dbReference>
<keyword evidence="12" id="KW-1185">Reference proteome</keyword>
<dbReference type="CDD" id="cd01672">
    <property type="entry name" value="TMPK"/>
    <property type="match status" value="1"/>
</dbReference>
<feature type="domain" description="Thymidylate kinase-like" evidence="9">
    <location>
        <begin position="10"/>
        <end position="190"/>
    </location>
</feature>
<keyword evidence="6 8" id="KW-0067">ATP-binding</keyword>
<evidence type="ECO:0000256" key="1">
    <source>
        <dbReference type="ARBA" id="ARBA00009776"/>
    </source>
</evidence>
<dbReference type="GO" id="GO:0005829">
    <property type="term" value="C:cytosol"/>
    <property type="evidence" value="ECO:0007669"/>
    <property type="project" value="TreeGrafter"/>
</dbReference>
<dbReference type="PANTHER" id="PTHR10344">
    <property type="entry name" value="THYMIDYLATE KINASE"/>
    <property type="match status" value="1"/>
</dbReference>
<dbReference type="Proteomes" id="UP000231962">
    <property type="component" value="Unassembled WGS sequence"/>
</dbReference>
<keyword evidence="3 8" id="KW-0545">Nucleotide biosynthesis</keyword>
<evidence type="ECO:0000259" key="9">
    <source>
        <dbReference type="Pfam" id="PF02223"/>
    </source>
</evidence>
<organism evidence="11 13">
    <name type="scientific">Leptospira perolatii</name>
    <dbReference type="NCBI Taxonomy" id="2023191"/>
    <lineage>
        <taxon>Bacteria</taxon>
        <taxon>Pseudomonadati</taxon>
        <taxon>Spirochaetota</taxon>
        <taxon>Spirochaetia</taxon>
        <taxon>Leptospirales</taxon>
        <taxon>Leptospiraceae</taxon>
        <taxon>Leptospira</taxon>
    </lineage>
</organism>
<feature type="binding site" evidence="8">
    <location>
        <begin position="12"/>
        <end position="19"/>
    </location>
    <ligand>
        <name>ATP</name>
        <dbReference type="ChEBI" id="CHEBI:30616"/>
    </ligand>
</feature>
<dbReference type="InterPro" id="IPR039430">
    <property type="entry name" value="Thymidylate_kin-like_dom"/>
</dbReference>
<sequence>MTRLPAFFVFEGLDGSGKSTLCRLVLDRLIQKGVPAVCFSEPTQYETGLYLRKFLRGEVELDPQSQIEAFLKDREASLQKNILPAISNGSKVLLDRYIYSTCAYQSGSDFSAKEILKKNLSRGFPEPEIVFYLDLEPSQALQRLESRQLSKERFESIEHLDKIRTAYEEILPFQTIRLDANQTPESLAEQVVQEIL</sequence>
<comment type="catalytic activity">
    <reaction evidence="7 8">
        <text>dTMP + ATP = dTDP + ADP</text>
        <dbReference type="Rhea" id="RHEA:13517"/>
        <dbReference type="ChEBI" id="CHEBI:30616"/>
        <dbReference type="ChEBI" id="CHEBI:58369"/>
        <dbReference type="ChEBI" id="CHEBI:63528"/>
        <dbReference type="ChEBI" id="CHEBI:456216"/>
        <dbReference type="EC" id="2.7.4.9"/>
    </reaction>
</comment>
<dbReference type="Proteomes" id="UP000231990">
    <property type="component" value="Unassembled WGS sequence"/>
</dbReference>
<keyword evidence="5 8" id="KW-0418">Kinase</keyword>
<dbReference type="GO" id="GO:0006235">
    <property type="term" value="P:dTTP biosynthetic process"/>
    <property type="evidence" value="ECO:0007669"/>
    <property type="project" value="UniProtKB-UniRule"/>
</dbReference>
<comment type="similarity">
    <text evidence="1 8">Belongs to the thymidylate kinase family.</text>
</comment>
<evidence type="ECO:0000256" key="7">
    <source>
        <dbReference type="ARBA" id="ARBA00048743"/>
    </source>
</evidence>
<dbReference type="EMBL" id="NPDZ01000004">
    <property type="protein sequence ID" value="PJZ73568.1"/>
    <property type="molecule type" value="Genomic_DNA"/>
</dbReference>
<keyword evidence="2 8" id="KW-0808">Transferase</keyword>
<dbReference type="InterPro" id="IPR018094">
    <property type="entry name" value="Thymidylate_kinase"/>
</dbReference>
<evidence type="ECO:0000256" key="4">
    <source>
        <dbReference type="ARBA" id="ARBA00022741"/>
    </source>
</evidence>
<dbReference type="SUPFAM" id="SSF52540">
    <property type="entry name" value="P-loop containing nucleoside triphosphate hydrolases"/>
    <property type="match status" value="1"/>
</dbReference>
<evidence type="ECO:0000256" key="5">
    <source>
        <dbReference type="ARBA" id="ARBA00022777"/>
    </source>
</evidence>
<gene>
    <name evidence="8 11" type="primary">tmk</name>
    <name evidence="10" type="ORF">CH360_09830</name>
    <name evidence="11" type="ORF">CH373_08685</name>
</gene>
<dbReference type="OrthoDB" id="9774907at2"/>
<protein>
    <recommendedName>
        <fullName evidence="8">Thymidylate kinase</fullName>
        <ecNumber evidence="8">2.7.4.9</ecNumber>
    </recommendedName>
    <alternativeName>
        <fullName evidence="8">dTMP kinase</fullName>
    </alternativeName>
</protein>
<reference evidence="12 13" key="1">
    <citation type="submission" date="2017-07" db="EMBL/GenBank/DDBJ databases">
        <title>Leptospira spp. isolated from tropical soils.</title>
        <authorList>
            <person name="Thibeaux R."/>
            <person name="Iraola G."/>
            <person name="Ferres I."/>
            <person name="Bierque E."/>
            <person name="Girault D."/>
            <person name="Soupe-Gilbert M.-E."/>
            <person name="Picardeau M."/>
            <person name="Goarant C."/>
        </authorList>
    </citation>
    <scope>NUCLEOTIDE SEQUENCE [LARGE SCALE GENOMIC DNA]</scope>
    <source>
        <strain evidence="11 13">FH1-B-B1</strain>
        <strain evidence="10 12">FH1-B-C1</strain>
    </source>
</reference>
<dbReference type="AlphaFoldDB" id="A0A2M9ZNA4"/>
<dbReference type="HAMAP" id="MF_00165">
    <property type="entry name" value="Thymidylate_kinase"/>
    <property type="match status" value="1"/>
</dbReference>
<dbReference type="GO" id="GO:0005524">
    <property type="term" value="F:ATP binding"/>
    <property type="evidence" value="ECO:0007669"/>
    <property type="project" value="UniProtKB-UniRule"/>
</dbReference>
<comment type="caution">
    <text evidence="11">The sequence shown here is derived from an EMBL/GenBank/DDBJ whole genome shotgun (WGS) entry which is preliminary data.</text>
</comment>
<dbReference type="InterPro" id="IPR027417">
    <property type="entry name" value="P-loop_NTPase"/>
</dbReference>
<evidence type="ECO:0000256" key="2">
    <source>
        <dbReference type="ARBA" id="ARBA00022679"/>
    </source>
</evidence>
<evidence type="ECO:0000256" key="3">
    <source>
        <dbReference type="ARBA" id="ARBA00022727"/>
    </source>
</evidence>